<reference evidence="2 3" key="1">
    <citation type="journal article" date="2021" name="Elife">
        <title>Chloroplast acquisition without the gene transfer in kleptoplastic sea slugs, Plakobranchus ocellatus.</title>
        <authorList>
            <person name="Maeda T."/>
            <person name="Takahashi S."/>
            <person name="Yoshida T."/>
            <person name="Shimamura S."/>
            <person name="Takaki Y."/>
            <person name="Nagai Y."/>
            <person name="Toyoda A."/>
            <person name="Suzuki Y."/>
            <person name="Arimoto A."/>
            <person name="Ishii H."/>
            <person name="Satoh N."/>
            <person name="Nishiyama T."/>
            <person name="Hasebe M."/>
            <person name="Maruyama T."/>
            <person name="Minagawa J."/>
            <person name="Obokata J."/>
            <person name="Shigenobu S."/>
        </authorList>
    </citation>
    <scope>NUCLEOTIDE SEQUENCE [LARGE SCALE GENOMIC DNA]</scope>
</reference>
<organism evidence="2 3">
    <name type="scientific">Plakobranchus ocellatus</name>
    <dbReference type="NCBI Taxonomy" id="259542"/>
    <lineage>
        <taxon>Eukaryota</taxon>
        <taxon>Metazoa</taxon>
        <taxon>Spiralia</taxon>
        <taxon>Lophotrochozoa</taxon>
        <taxon>Mollusca</taxon>
        <taxon>Gastropoda</taxon>
        <taxon>Heterobranchia</taxon>
        <taxon>Euthyneura</taxon>
        <taxon>Panpulmonata</taxon>
        <taxon>Sacoglossa</taxon>
        <taxon>Placobranchoidea</taxon>
        <taxon>Plakobranchidae</taxon>
        <taxon>Plakobranchus</taxon>
    </lineage>
</organism>
<feature type="compositionally biased region" description="Polar residues" evidence="1">
    <location>
        <begin position="8"/>
        <end position="22"/>
    </location>
</feature>
<protein>
    <submittedName>
        <fullName evidence="2">Uncharacterized protein</fullName>
    </submittedName>
</protein>
<evidence type="ECO:0000313" key="3">
    <source>
        <dbReference type="Proteomes" id="UP000735302"/>
    </source>
</evidence>
<evidence type="ECO:0000256" key="1">
    <source>
        <dbReference type="SAM" id="MobiDB-lite"/>
    </source>
</evidence>
<accession>A0AAV3YJG1</accession>
<comment type="caution">
    <text evidence="2">The sequence shown here is derived from an EMBL/GenBank/DDBJ whole genome shotgun (WGS) entry which is preliminary data.</text>
</comment>
<dbReference type="Proteomes" id="UP000735302">
    <property type="component" value="Unassembled WGS sequence"/>
</dbReference>
<dbReference type="EMBL" id="BLXT01001120">
    <property type="protein sequence ID" value="GFN83224.1"/>
    <property type="molecule type" value="Genomic_DNA"/>
</dbReference>
<evidence type="ECO:0000313" key="2">
    <source>
        <dbReference type="EMBL" id="GFN83224.1"/>
    </source>
</evidence>
<proteinExistence type="predicted"/>
<sequence length="77" mass="8070">MYTAWPDLTQSGISGSTPIGQGHQTGPGKSGEDADDKPPNIMQRLKGHLNTFVIIARLGSLVRSLSALNVTLAVGLL</sequence>
<dbReference type="AlphaFoldDB" id="A0AAV3YJG1"/>
<name>A0AAV3YJG1_9GAST</name>
<keyword evidence="3" id="KW-1185">Reference proteome</keyword>
<feature type="region of interest" description="Disordered" evidence="1">
    <location>
        <begin position="1"/>
        <end position="42"/>
    </location>
</feature>
<gene>
    <name evidence="2" type="ORF">PoB_000973000</name>
</gene>